<keyword evidence="11" id="KW-0732">Signal</keyword>
<evidence type="ECO:0000256" key="8">
    <source>
        <dbReference type="ARBA" id="ARBA00022833"/>
    </source>
</evidence>
<evidence type="ECO:0000256" key="4">
    <source>
        <dbReference type="ARBA" id="ARBA00022692"/>
    </source>
</evidence>
<dbReference type="EMBL" id="LHPG02000007">
    <property type="protein sequence ID" value="PRW57284.1"/>
    <property type="molecule type" value="Genomic_DNA"/>
</dbReference>
<dbReference type="GO" id="GO:0000151">
    <property type="term" value="C:ubiquitin ligase complex"/>
    <property type="evidence" value="ECO:0007669"/>
    <property type="project" value="TreeGrafter"/>
</dbReference>
<evidence type="ECO:0000256" key="3">
    <source>
        <dbReference type="ARBA" id="ARBA00022679"/>
    </source>
</evidence>
<dbReference type="AlphaFoldDB" id="A0A2P6TTA4"/>
<accession>A0A2P6TTA4</accession>
<dbReference type="PANTHER" id="PTHR15067">
    <property type="entry name" value="E3 UBIQUITIN-PROTEIN LIGASE RNF8"/>
    <property type="match status" value="1"/>
</dbReference>
<protein>
    <submittedName>
        <fullName evidence="13">E3 ubiquitin ligase RIN2</fullName>
    </submittedName>
</protein>
<evidence type="ECO:0000256" key="11">
    <source>
        <dbReference type="SAM" id="SignalP"/>
    </source>
</evidence>
<evidence type="ECO:0000256" key="5">
    <source>
        <dbReference type="ARBA" id="ARBA00022723"/>
    </source>
</evidence>
<evidence type="ECO:0000256" key="1">
    <source>
        <dbReference type="ARBA" id="ARBA00004370"/>
    </source>
</evidence>
<keyword evidence="4" id="KW-0812">Transmembrane</keyword>
<organism evidence="13 14">
    <name type="scientific">Chlorella sorokiniana</name>
    <name type="common">Freshwater green alga</name>
    <dbReference type="NCBI Taxonomy" id="3076"/>
    <lineage>
        <taxon>Eukaryota</taxon>
        <taxon>Viridiplantae</taxon>
        <taxon>Chlorophyta</taxon>
        <taxon>core chlorophytes</taxon>
        <taxon>Trebouxiophyceae</taxon>
        <taxon>Chlorellales</taxon>
        <taxon>Chlorellaceae</taxon>
        <taxon>Chlorella clade</taxon>
        <taxon>Chlorella</taxon>
    </lineage>
</organism>
<comment type="subcellular location">
    <subcellularLocation>
        <location evidence="1">Membrane</location>
    </subcellularLocation>
</comment>
<keyword evidence="3" id="KW-0808">Transferase</keyword>
<dbReference type="OrthoDB" id="7759664at2759"/>
<feature type="chain" id="PRO_5015170474" evidence="11">
    <location>
        <begin position="19"/>
        <end position="384"/>
    </location>
</feature>
<comment type="pathway">
    <text evidence="2">Protein modification; protein ubiquitination.</text>
</comment>
<name>A0A2P6TTA4_CHLSO</name>
<feature type="signal peptide" evidence="11">
    <location>
        <begin position="1"/>
        <end position="18"/>
    </location>
</feature>
<dbReference type="PANTHER" id="PTHR15067:SF4">
    <property type="entry name" value="E3 UBIQUITIN-PROTEIN LIGASE RNF8"/>
    <property type="match status" value="1"/>
</dbReference>
<evidence type="ECO:0000313" key="14">
    <source>
        <dbReference type="Proteomes" id="UP000239899"/>
    </source>
</evidence>
<dbReference type="GO" id="GO:0061630">
    <property type="term" value="F:ubiquitin protein ligase activity"/>
    <property type="evidence" value="ECO:0007669"/>
    <property type="project" value="TreeGrafter"/>
</dbReference>
<evidence type="ECO:0000256" key="6">
    <source>
        <dbReference type="ARBA" id="ARBA00022771"/>
    </source>
</evidence>
<dbReference type="GO" id="GO:0006511">
    <property type="term" value="P:ubiquitin-dependent protein catabolic process"/>
    <property type="evidence" value="ECO:0007669"/>
    <property type="project" value="TreeGrafter"/>
</dbReference>
<keyword evidence="5" id="KW-0479">Metal-binding</keyword>
<reference evidence="13 14" key="1">
    <citation type="journal article" date="2018" name="Plant J.">
        <title>Genome sequences of Chlorella sorokiniana UTEX 1602 and Micractinium conductrix SAG 241.80: implications to maltose excretion by a green alga.</title>
        <authorList>
            <person name="Arriola M.B."/>
            <person name="Velmurugan N."/>
            <person name="Zhang Y."/>
            <person name="Plunkett M.H."/>
            <person name="Hondzo H."/>
            <person name="Barney B.M."/>
        </authorList>
    </citation>
    <scope>NUCLEOTIDE SEQUENCE [LARGE SCALE GENOMIC DNA]</scope>
    <source>
        <strain evidence="14">UTEX 1602</strain>
    </source>
</reference>
<dbReference type="STRING" id="3076.A0A2P6TTA4"/>
<evidence type="ECO:0000313" key="13">
    <source>
        <dbReference type="EMBL" id="PRW57284.1"/>
    </source>
</evidence>
<keyword evidence="9" id="KW-1133">Transmembrane helix</keyword>
<evidence type="ECO:0000256" key="10">
    <source>
        <dbReference type="ARBA" id="ARBA00023136"/>
    </source>
</evidence>
<keyword evidence="10" id="KW-0472">Membrane</keyword>
<evidence type="ECO:0000256" key="9">
    <source>
        <dbReference type="ARBA" id="ARBA00022989"/>
    </source>
</evidence>
<dbReference type="InterPro" id="IPR057992">
    <property type="entry name" value="TPR_SYVN1_N"/>
</dbReference>
<feature type="domain" description="E3 ubiquitin-protein ligase synoviolin-like TPR repeats" evidence="12">
    <location>
        <begin position="90"/>
        <end position="323"/>
    </location>
</feature>
<dbReference type="Proteomes" id="UP000239899">
    <property type="component" value="Unassembled WGS sequence"/>
</dbReference>
<evidence type="ECO:0000256" key="2">
    <source>
        <dbReference type="ARBA" id="ARBA00004906"/>
    </source>
</evidence>
<keyword evidence="6" id="KW-0863">Zinc-finger</keyword>
<comment type="caution">
    <text evidence="13">The sequence shown here is derived from an EMBL/GenBank/DDBJ whole genome shotgun (WGS) entry which is preliminary data.</text>
</comment>
<keyword evidence="8" id="KW-0862">Zinc</keyword>
<dbReference type="GO" id="GO:0016567">
    <property type="term" value="P:protein ubiquitination"/>
    <property type="evidence" value="ECO:0007669"/>
    <property type="project" value="TreeGrafter"/>
</dbReference>
<gene>
    <name evidence="13" type="ORF">C2E21_4136</name>
</gene>
<evidence type="ECO:0000259" key="12">
    <source>
        <dbReference type="Pfam" id="PF25563"/>
    </source>
</evidence>
<evidence type="ECO:0000256" key="7">
    <source>
        <dbReference type="ARBA" id="ARBA00022786"/>
    </source>
</evidence>
<dbReference type="GO" id="GO:0008270">
    <property type="term" value="F:zinc ion binding"/>
    <property type="evidence" value="ECO:0007669"/>
    <property type="project" value="UniProtKB-KW"/>
</dbReference>
<dbReference type="GO" id="GO:0016874">
    <property type="term" value="F:ligase activity"/>
    <property type="evidence" value="ECO:0007669"/>
    <property type="project" value="UniProtKB-KW"/>
</dbReference>
<keyword evidence="14" id="KW-1185">Reference proteome</keyword>
<keyword evidence="7" id="KW-0833">Ubl conjugation pathway</keyword>
<proteinExistence type="predicted"/>
<dbReference type="Pfam" id="PF25563">
    <property type="entry name" value="TPR_SYVN1_N"/>
    <property type="match status" value="1"/>
</dbReference>
<dbReference type="GO" id="GO:0005829">
    <property type="term" value="C:cytosol"/>
    <property type="evidence" value="ECO:0007669"/>
    <property type="project" value="TreeGrafter"/>
</dbReference>
<sequence length="384" mass="41730">MAIDRASLLAVLFTFAAAHGALQELQRDPEGRGVSLEIGQLWQKQLSGGEVDMGHHAKRLGGTVLRILLQTRLGALCAASLAAGCSGLVTLGTKAVFLGQLSPSESSQLSERFLKYALMKMPMLLLLASSSPRYGDITQWLAWTAVMCWFSMFVRLASLRGDALLCSPAAGAPACHARILALLLGILAQDCSWIASYCRTLGDGSASHALLWLFDAVHVALDAAFCLCKYATHAVDHWRAAQAEARGQEAEHWEGQSTLIYYIDLLSSLSLETLTLLHSLHVWWLHGVQMQLVDGALLLEVRYMLGALQQRVAGHARYRRLQRTLTHSFPEAAPGRLAGELCPICLDGMRAGKQLPCSHCVPGCRPGCCRSPTQPRPRQGAPQD</sequence>